<dbReference type="AlphaFoldDB" id="A0A1M5JTW0"/>
<dbReference type="GO" id="GO:0031179">
    <property type="term" value="P:peptide modification"/>
    <property type="evidence" value="ECO:0007669"/>
    <property type="project" value="InterPro"/>
</dbReference>
<evidence type="ECO:0000313" key="2">
    <source>
        <dbReference type="EMBL" id="SHG43845.1"/>
    </source>
</evidence>
<evidence type="ECO:0000313" key="3">
    <source>
        <dbReference type="Proteomes" id="UP000184501"/>
    </source>
</evidence>
<feature type="binding site" evidence="1">
    <location>
        <position position="256"/>
    </location>
    <ligand>
        <name>Zn(2+)</name>
        <dbReference type="ChEBI" id="CHEBI:29105"/>
    </ligand>
</feature>
<sequence>MTTRLEPGTPSAALDLAGWALATWAERGRRSTDPGPAVLAFLLGPRHSAVAPALRRWLTELEEPEPLAGLHDGGLAGQLGGLRLLSPLYPRLSRVAEAVSVALTRAAHRGHWSAGPVGFPSYDVVSGPAGVLLAHCVHGPRDGELTPFAAALAARCDQPDLAGLRCTAYQEHEALAWNQGLVNAGLAHGAAGVAVALAAAVHADPADDHVAAALRRVGRWLAGEAFRDDRGVYTWSSAGREGAATPTQAGPRQAWCYGCPGGAWALREASVALTLRGTSGVAAELGQVALVAMRSLAQNFDEDFHLVGEAAADRLAVCHGAAGVLAIADAFAHWTGMPDAVALRDRLRSHLLLHLDEVAGLAMSDMSLLGGAAGVLAVLLTIDGGNRAWLPLLALR</sequence>
<dbReference type="SMART" id="SM01260">
    <property type="entry name" value="LANC_like"/>
    <property type="match status" value="1"/>
</dbReference>
<dbReference type="PRINTS" id="PR01950">
    <property type="entry name" value="LANCSUPER"/>
</dbReference>
<name>A0A1M5JTW0_STRHI</name>
<keyword evidence="1" id="KW-0862">Zinc</keyword>
<dbReference type="Gene3D" id="1.50.10.20">
    <property type="match status" value="1"/>
</dbReference>
<dbReference type="Pfam" id="PF05147">
    <property type="entry name" value="LANC_like"/>
    <property type="match status" value="1"/>
</dbReference>
<dbReference type="RefSeq" id="WP_073487578.1">
    <property type="nucleotide sequence ID" value="NZ_FQVN01000009.1"/>
</dbReference>
<protein>
    <submittedName>
        <fullName evidence="2">Lanthionine synthetase C-like protein</fullName>
    </submittedName>
</protein>
<gene>
    <name evidence="2" type="ORF">SAMN05444320_10929</name>
</gene>
<dbReference type="Proteomes" id="UP000184501">
    <property type="component" value="Unassembled WGS sequence"/>
</dbReference>
<dbReference type="GO" id="GO:0046872">
    <property type="term" value="F:metal ion binding"/>
    <property type="evidence" value="ECO:0007669"/>
    <property type="project" value="UniProtKB-KW"/>
</dbReference>
<dbReference type="InterPro" id="IPR007822">
    <property type="entry name" value="LANC-like"/>
</dbReference>
<organism evidence="2 3">
    <name type="scientific">Streptoalloteichus hindustanus</name>
    <dbReference type="NCBI Taxonomy" id="2017"/>
    <lineage>
        <taxon>Bacteria</taxon>
        <taxon>Bacillati</taxon>
        <taxon>Actinomycetota</taxon>
        <taxon>Actinomycetes</taxon>
        <taxon>Pseudonocardiales</taxon>
        <taxon>Pseudonocardiaceae</taxon>
        <taxon>Streptoalloteichus</taxon>
    </lineage>
</organism>
<dbReference type="PRINTS" id="PR01955">
    <property type="entry name" value="LANCFRANKIA"/>
</dbReference>
<accession>A0A1M5JTW0</accession>
<keyword evidence="3" id="KW-1185">Reference proteome</keyword>
<dbReference type="EMBL" id="FQVN01000009">
    <property type="protein sequence ID" value="SHG43845.1"/>
    <property type="molecule type" value="Genomic_DNA"/>
</dbReference>
<dbReference type="OrthoDB" id="1882482at2"/>
<keyword evidence="1" id="KW-0479">Metal-binding</keyword>
<proteinExistence type="predicted"/>
<reference evidence="2 3" key="1">
    <citation type="submission" date="2016-11" db="EMBL/GenBank/DDBJ databases">
        <authorList>
            <person name="Jaros S."/>
            <person name="Januszkiewicz K."/>
            <person name="Wedrychowicz H."/>
        </authorList>
    </citation>
    <scope>NUCLEOTIDE SEQUENCE [LARGE SCALE GENOMIC DNA]</scope>
    <source>
        <strain evidence="2 3">DSM 44523</strain>
    </source>
</reference>
<dbReference type="SUPFAM" id="SSF158745">
    <property type="entry name" value="LanC-like"/>
    <property type="match status" value="1"/>
</dbReference>
<evidence type="ECO:0000256" key="1">
    <source>
        <dbReference type="PIRSR" id="PIRSR607822-1"/>
    </source>
</evidence>